<protein>
    <submittedName>
        <fullName evidence="2">Uncharacterized protein</fullName>
    </submittedName>
</protein>
<dbReference type="AlphaFoldDB" id="A0A1Z5KGN6"/>
<evidence type="ECO:0000313" key="2">
    <source>
        <dbReference type="EMBL" id="GAX25262.1"/>
    </source>
</evidence>
<evidence type="ECO:0000256" key="1">
    <source>
        <dbReference type="SAM" id="MobiDB-lite"/>
    </source>
</evidence>
<evidence type="ECO:0000313" key="3">
    <source>
        <dbReference type="Proteomes" id="UP000198406"/>
    </source>
</evidence>
<dbReference type="InParanoid" id="A0A1Z5KGN6"/>
<gene>
    <name evidence="2" type="ORF">FisN_5Lh344</name>
</gene>
<name>A0A1Z5KGN6_FISSO</name>
<feature type="region of interest" description="Disordered" evidence="1">
    <location>
        <begin position="251"/>
        <end position="288"/>
    </location>
</feature>
<organism evidence="2 3">
    <name type="scientific">Fistulifera solaris</name>
    <name type="common">Oleaginous diatom</name>
    <dbReference type="NCBI Taxonomy" id="1519565"/>
    <lineage>
        <taxon>Eukaryota</taxon>
        <taxon>Sar</taxon>
        <taxon>Stramenopiles</taxon>
        <taxon>Ochrophyta</taxon>
        <taxon>Bacillariophyta</taxon>
        <taxon>Bacillariophyceae</taxon>
        <taxon>Bacillariophycidae</taxon>
        <taxon>Naviculales</taxon>
        <taxon>Naviculaceae</taxon>
        <taxon>Fistulifera</taxon>
    </lineage>
</organism>
<comment type="caution">
    <text evidence="2">The sequence shown here is derived from an EMBL/GenBank/DDBJ whole genome shotgun (WGS) entry which is preliminary data.</text>
</comment>
<keyword evidence="3" id="KW-1185">Reference proteome</keyword>
<dbReference type="EMBL" id="BDSP01000223">
    <property type="protein sequence ID" value="GAX25262.1"/>
    <property type="molecule type" value="Genomic_DNA"/>
</dbReference>
<accession>A0A1Z5KGN6</accession>
<dbReference type="Proteomes" id="UP000198406">
    <property type="component" value="Unassembled WGS sequence"/>
</dbReference>
<feature type="region of interest" description="Disordered" evidence="1">
    <location>
        <begin position="1"/>
        <end position="22"/>
    </location>
</feature>
<reference evidence="2 3" key="1">
    <citation type="journal article" date="2015" name="Plant Cell">
        <title>Oil accumulation by the oleaginous diatom Fistulifera solaris as revealed by the genome and transcriptome.</title>
        <authorList>
            <person name="Tanaka T."/>
            <person name="Maeda Y."/>
            <person name="Veluchamy A."/>
            <person name="Tanaka M."/>
            <person name="Abida H."/>
            <person name="Marechal E."/>
            <person name="Bowler C."/>
            <person name="Muto M."/>
            <person name="Sunaga Y."/>
            <person name="Tanaka M."/>
            <person name="Yoshino T."/>
            <person name="Taniguchi T."/>
            <person name="Fukuda Y."/>
            <person name="Nemoto M."/>
            <person name="Matsumoto M."/>
            <person name="Wong P.S."/>
            <person name="Aburatani S."/>
            <person name="Fujibuchi W."/>
        </authorList>
    </citation>
    <scope>NUCLEOTIDE SEQUENCE [LARGE SCALE GENOMIC DNA]</scope>
    <source>
        <strain evidence="2 3">JPCC DA0580</strain>
    </source>
</reference>
<sequence length="305" mass="34428">MAYFSGDESVRYGDTDDDEEAATLDIEQTKRELRRMSLDLNAIGARRYGVNDVEISPRDGKPKSILKNTRGLIESDDDTIIEEEVDDLDVTEIEEEDEEIVEEVIEEVVDASEVIEEIADDYEDDELQPDTIIEGDEDEEIEEEEEDEATEEEVREAIIYILKQEKPIDNGYLTSDQATRMMALPFKDMKEIMKHFELCDNAGEPIQWSVIADIVTPEDNGDEEEDLDDEEDCNEFCPVHGYSYCTECEVGLEPSTSSDDESEGDEVGSLGSGFDLQVPAKDKVDEGHISDISKLDLTDFDEVSD</sequence>
<proteinExistence type="predicted"/>
<dbReference type="OrthoDB" id="10659359at2759"/>